<gene>
    <name evidence="2" type="ORF">ABID56_000971</name>
</gene>
<accession>A0ABV2KTH1</accession>
<feature type="signal peptide" evidence="1">
    <location>
        <begin position="1"/>
        <end position="25"/>
    </location>
</feature>
<sequence>MVKKTLSVVLLLSVVMVGCSNQTVSEETVIDNLTPEEILAENENADIFMLDDIVYSNAENIEWVNEEDLTLGDEIGEIKVQTNDRADFDNYTATQLDVGTKIYETVEKSDIYIAKVGHKQIRYLGLREG</sequence>
<dbReference type="PROSITE" id="PS51257">
    <property type="entry name" value="PROKAR_LIPOPROTEIN"/>
    <property type="match status" value="1"/>
</dbReference>
<organism evidence="2 3">
    <name type="scientific">Alkalibacillus flavidus</name>
    <dbReference type="NCBI Taxonomy" id="546021"/>
    <lineage>
        <taxon>Bacteria</taxon>
        <taxon>Bacillati</taxon>
        <taxon>Bacillota</taxon>
        <taxon>Bacilli</taxon>
        <taxon>Bacillales</taxon>
        <taxon>Bacillaceae</taxon>
        <taxon>Alkalibacillus</taxon>
    </lineage>
</organism>
<comment type="caution">
    <text evidence="2">The sequence shown here is derived from an EMBL/GenBank/DDBJ whole genome shotgun (WGS) entry which is preliminary data.</text>
</comment>
<evidence type="ECO:0000256" key="1">
    <source>
        <dbReference type="SAM" id="SignalP"/>
    </source>
</evidence>
<evidence type="ECO:0000313" key="3">
    <source>
        <dbReference type="Proteomes" id="UP001549167"/>
    </source>
</evidence>
<proteinExistence type="predicted"/>
<feature type="chain" id="PRO_5045807480" description="DUF3221 domain-containing protein" evidence="1">
    <location>
        <begin position="26"/>
        <end position="129"/>
    </location>
</feature>
<keyword evidence="1" id="KW-0732">Signal</keyword>
<evidence type="ECO:0000313" key="2">
    <source>
        <dbReference type="EMBL" id="MET3682881.1"/>
    </source>
</evidence>
<keyword evidence="3" id="KW-1185">Reference proteome</keyword>
<reference evidence="2 3" key="1">
    <citation type="submission" date="2024-06" db="EMBL/GenBank/DDBJ databases">
        <title>Genomic Encyclopedia of Type Strains, Phase IV (KMG-IV): sequencing the most valuable type-strain genomes for metagenomic binning, comparative biology and taxonomic classification.</title>
        <authorList>
            <person name="Goeker M."/>
        </authorList>
    </citation>
    <scope>NUCLEOTIDE SEQUENCE [LARGE SCALE GENOMIC DNA]</scope>
    <source>
        <strain evidence="2 3">DSM 23520</strain>
    </source>
</reference>
<evidence type="ECO:0008006" key="4">
    <source>
        <dbReference type="Google" id="ProtNLM"/>
    </source>
</evidence>
<dbReference type="Proteomes" id="UP001549167">
    <property type="component" value="Unassembled WGS sequence"/>
</dbReference>
<name>A0ABV2KTH1_9BACI</name>
<dbReference type="RefSeq" id="WP_354219483.1">
    <property type="nucleotide sequence ID" value="NZ_JBEPMX010000003.1"/>
</dbReference>
<protein>
    <recommendedName>
        <fullName evidence="4">DUF3221 domain-containing protein</fullName>
    </recommendedName>
</protein>
<dbReference type="EMBL" id="JBEPMX010000003">
    <property type="protein sequence ID" value="MET3682881.1"/>
    <property type="molecule type" value="Genomic_DNA"/>
</dbReference>